<evidence type="ECO:0000313" key="2">
    <source>
        <dbReference type="Proteomes" id="UP000463961"/>
    </source>
</evidence>
<proteinExistence type="predicted"/>
<dbReference type="OrthoDB" id="8537001at2"/>
<dbReference type="EMBL" id="AP022345">
    <property type="protein sequence ID" value="BBU69197.1"/>
    <property type="molecule type" value="Genomic_DNA"/>
</dbReference>
<dbReference type="RefSeq" id="WP_162071270.1">
    <property type="nucleotide sequence ID" value="NZ_AP019011.1"/>
</dbReference>
<accession>A0A679HUD1</accession>
<gene>
    <name evidence="1" type="ORF">ICHIAU1_14800</name>
</gene>
<dbReference type="AlphaFoldDB" id="A0A679HUD1"/>
<dbReference type="Proteomes" id="UP000463961">
    <property type="component" value="Chromosome"/>
</dbReference>
<sequence>MFIIEPSVFARLFDWNSKTINVEQTLISIDVGVVAVLILYWTVLFTLGIAAAIVKVMKGNAYQADSYPLQDSERPQR</sequence>
<protein>
    <submittedName>
        <fullName evidence="1">Uncharacterized protein</fullName>
    </submittedName>
</protein>
<name>A0A679HUD1_9RHOO</name>
<organism evidence="1 2">
    <name type="scientific">Fluviibacter phosphoraccumulans</name>
    <dbReference type="NCBI Taxonomy" id="1751046"/>
    <lineage>
        <taxon>Bacteria</taxon>
        <taxon>Pseudomonadati</taxon>
        <taxon>Pseudomonadota</taxon>
        <taxon>Betaproteobacteria</taxon>
        <taxon>Rhodocyclales</taxon>
        <taxon>Fluviibacteraceae</taxon>
        <taxon>Fluviibacter</taxon>
    </lineage>
</organism>
<keyword evidence="2" id="KW-1185">Reference proteome</keyword>
<evidence type="ECO:0000313" key="1">
    <source>
        <dbReference type="EMBL" id="BBU69197.1"/>
    </source>
</evidence>
<reference evidence="2" key="1">
    <citation type="submission" date="2020-01" db="EMBL/GenBank/DDBJ databases">
        <title>Phosphoaccumulans saitamaens gen. nov., sp. nov., a polyphosphate accumulating bacterium isolated from surface river water.</title>
        <authorList>
            <person name="Watanabe K."/>
            <person name="Suda W."/>
        </authorList>
    </citation>
    <scope>NUCLEOTIDE SEQUENCE [LARGE SCALE GENOMIC DNA]</scope>
    <source>
        <strain evidence="2">ICHIAU1</strain>
    </source>
</reference>